<proteinExistence type="predicted"/>
<evidence type="ECO:0000313" key="2">
    <source>
        <dbReference type="Proteomes" id="UP000824056"/>
    </source>
</evidence>
<dbReference type="InterPro" id="IPR013783">
    <property type="entry name" value="Ig-like_fold"/>
</dbReference>
<reference evidence="1" key="1">
    <citation type="journal article" date="2021" name="PeerJ">
        <title>Extensive microbial diversity within the chicken gut microbiome revealed by metagenomics and culture.</title>
        <authorList>
            <person name="Gilroy R."/>
            <person name="Ravi A."/>
            <person name="Getino M."/>
            <person name="Pursley I."/>
            <person name="Horton D.L."/>
            <person name="Alikhan N.F."/>
            <person name="Baker D."/>
            <person name="Gharbi K."/>
            <person name="Hall N."/>
            <person name="Watson M."/>
            <person name="Adriaenssens E.M."/>
            <person name="Foster-Nyarko E."/>
            <person name="Jarju S."/>
            <person name="Secka A."/>
            <person name="Antonio M."/>
            <person name="Oren A."/>
            <person name="Chaudhuri R.R."/>
            <person name="La Ragione R."/>
            <person name="Hildebrand F."/>
            <person name="Pallen M.J."/>
        </authorList>
    </citation>
    <scope>NUCLEOTIDE SEQUENCE</scope>
    <source>
        <strain evidence="1">1068</strain>
    </source>
</reference>
<evidence type="ECO:0008006" key="3">
    <source>
        <dbReference type="Google" id="ProtNLM"/>
    </source>
</evidence>
<comment type="caution">
    <text evidence="1">The sequence shown here is derived from an EMBL/GenBank/DDBJ whole genome shotgun (WGS) entry which is preliminary data.</text>
</comment>
<name>A0A9D2FRX3_9FIRM</name>
<sequence>MRFVRAVVIILFIASFGIFGVSQVISLGKKDETIPQITSDREVLEIPCEHTQEQLLEGMQAEDEKDGDLSGQIIAGSFSRFIEKGVCNLTYVVFDSADNPASFTRKVKFTDYHSPRFTLNEPLVFVADQGSYGDVMERIGAQDIMDGNLKEWITQTATDVNYQKAGSYTMTVEVSNSFGDTVQAALPVHILETANRELDIRLSETIVYIKQGEAVNPQEYVTELADAAGNSLDRGLVNAVSSVDSQTPGCYEIHYQAADAEGRSGENWLTVVVEG</sequence>
<organism evidence="1 2">
    <name type="scientific">Candidatus Blautia pullicola</name>
    <dbReference type="NCBI Taxonomy" id="2838498"/>
    <lineage>
        <taxon>Bacteria</taxon>
        <taxon>Bacillati</taxon>
        <taxon>Bacillota</taxon>
        <taxon>Clostridia</taxon>
        <taxon>Lachnospirales</taxon>
        <taxon>Lachnospiraceae</taxon>
        <taxon>Blautia</taxon>
    </lineage>
</organism>
<dbReference type="AlphaFoldDB" id="A0A9D2FRX3"/>
<protein>
    <recommendedName>
        <fullName evidence="3">Pesticidal crystal protein Cry22Aa Ig-like domain-containing protein</fullName>
    </recommendedName>
</protein>
<gene>
    <name evidence="1" type="ORF">H9809_05790</name>
</gene>
<accession>A0A9D2FRX3</accession>
<dbReference type="Proteomes" id="UP000824056">
    <property type="component" value="Unassembled WGS sequence"/>
</dbReference>
<reference evidence="1" key="2">
    <citation type="submission" date="2021-04" db="EMBL/GenBank/DDBJ databases">
        <authorList>
            <person name="Gilroy R."/>
        </authorList>
    </citation>
    <scope>NUCLEOTIDE SEQUENCE</scope>
    <source>
        <strain evidence="1">1068</strain>
    </source>
</reference>
<evidence type="ECO:0000313" key="1">
    <source>
        <dbReference type="EMBL" id="HIZ65395.1"/>
    </source>
</evidence>
<dbReference type="EMBL" id="DXBG01000137">
    <property type="protein sequence ID" value="HIZ65395.1"/>
    <property type="molecule type" value="Genomic_DNA"/>
</dbReference>
<dbReference type="Gene3D" id="2.60.40.10">
    <property type="entry name" value="Immunoglobulins"/>
    <property type="match status" value="3"/>
</dbReference>